<gene>
    <name evidence="2" type="ORF">JAAARDRAFT_489730</name>
</gene>
<evidence type="ECO:0000256" key="1">
    <source>
        <dbReference type="SAM" id="MobiDB-lite"/>
    </source>
</evidence>
<dbReference type="AlphaFoldDB" id="A0A067PP28"/>
<accession>A0A067PP28</accession>
<name>A0A067PP28_9AGAM</name>
<feature type="region of interest" description="Disordered" evidence="1">
    <location>
        <begin position="13"/>
        <end position="37"/>
    </location>
</feature>
<dbReference type="EMBL" id="KL197742">
    <property type="protein sequence ID" value="KDQ52086.1"/>
    <property type="molecule type" value="Genomic_DNA"/>
</dbReference>
<dbReference type="HOGENOM" id="CLU_2360028_0_0_1"/>
<dbReference type="Proteomes" id="UP000027265">
    <property type="component" value="Unassembled WGS sequence"/>
</dbReference>
<protein>
    <submittedName>
        <fullName evidence="2">Uncharacterized protein</fullName>
    </submittedName>
</protein>
<evidence type="ECO:0000313" key="2">
    <source>
        <dbReference type="EMBL" id="KDQ52086.1"/>
    </source>
</evidence>
<reference evidence="3" key="1">
    <citation type="journal article" date="2014" name="Proc. Natl. Acad. Sci. U.S.A.">
        <title>Extensive sampling of basidiomycete genomes demonstrates inadequacy of the white-rot/brown-rot paradigm for wood decay fungi.</title>
        <authorList>
            <person name="Riley R."/>
            <person name="Salamov A.A."/>
            <person name="Brown D.W."/>
            <person name="Nagy L.G."/>
            <person name="Floudas D."/>
            <person name="Held B.W."/>
            <person name="Levasseur A."/>
            <person name="Lombard V."/>
            <person name="Morin E."/>
            <person name="Otillar R."/>
            <person name="Lindquist E.A."/>
            <person name="Sun H."/>
            <person name="LaButti K.M."/>
            <person name="Schmutz J."/>
            <person name="Jabbour D."/>
            <person name="Luo H."/>
            <person name="Baker S.E."/>
            <person name="Pisabarro A.G."/>
            <person name="Walton J.D."/>
            <person name="Blanchette R.A."/>
            <person name="Henrissat B."/>
            <person name="Martin F."/>
            <person name="Cullen D."/>
            <person name="Hibbett D.S."/>
            <person name="Grigoriev I.V."/>
        </authorList>
    </citation>
    <scope>NUCLEOTIDE SEQUENCE [LARGE SCALE GENOMIC DNA]</scope>
    <source>
        <strain evidence="3">MUCL 33604</strain>
    </source>
</reference>
<proteinExistence type="predicted"/>
<keyword evidence="3" id="KW-1185">Reference proteome</keyword>
<organism evidence="2 3">
    <name type="scientific">Jaapia argillacea MUCL 33604</name>
    <dbReference type="NCBI Taxonomy" id="933084"/>
    <lineage>
        <taxon>Eukaryota</taxon>
        <taxon>Fungi</taxon>
        <taxon>Dikarya</taxon>
        <taxon>Basidiomycota</taxon>
        <taxon>Agaricomycotina</taxon>
        <taxon>Agaricomycetes</taxon>
        <taxon>Agaricomycetidae</taxon>
        <taxon>Jaapiales</taxon>
        <taxon>Jaapiaceae</taxon>
        <taxon>Jaapia</taxon>
    </lineage>
</organism>
<sequence>MIDTCLATPSIPQALINSPSPPDRSLVGPTIAPLSPPRPPQFRASIKSGCLHHLCPTSINPRGSNETETFDYMRKVHSRPPGETECPFLFGTWRWP</sequence>
<evidence type="ECO:0000313" key="3">
    <source>
        <dbReference type="Proteomes" id="UP000027265"/>
    </source>
</evidence>
<dbReference type="InParanoid" id="A0A067PP28"/>